<proteinExistence type="predicted"/>
<dbReference type="EMBL" id="JAEUBG010002055">
    <property type="protein sequence ID" value="KAH3685319.1"/>
    <property type="molecule type" value="Genomic_DNA"/>
</dbReference>
<feature type="non-terminal residue" evidence="1">
    <location>
        <position position="81"/>
    </location>
</feature>
<evidence type="ECO:0000313" key="1">
    <source>
        <dbReference type="EMBL" id="KAH3685319.1"/>
    </source>
</evidence>
<protein>
    <submittedName>
        <fullName evidence="1">Uncharacterized protein</fullName>
    </submittedName>
</protein>
<reference evidence="1" key="1">
    <citation type="journal article" date="2021" name="Open Biol.">
        <title>Shared evolutionary footprints suggest mitochondrial oxidative damage underlies multiple complex I losses in fungi.</title>
        <authorList>
            <person name="Schikora-Tamarit M.A."/>
            <person name="Marcet-Houben M."/>
            <person name="Nosek J."/>
            <person name="Gabaldon T."/>
        </authorList>
    </citation>
    <scope>NUCLEOTIDE SEQUENCE</scope>
    <source>
        <strain evidence="1">CBS2887</strain>
    </source>
</reference>
<keyword evidence="2" id="KW-1185">Reference proteome</keyword>
<evidence type="ECO:0000313" key="2">
    <source>
        <dbReference type="Proteomes" id="UP000774326"/>
    </source>
</evidence>
<name>A0A9P8Q9G4_WICPI</name>
<accession>A0A9P8Q9G4</accession>
<organism evidence="1 2">
    <name type="scientific">Wickerhamomyces pijperi</name>
    <name type="common">Yeast</name>
    <name type="synonym">Pichia pijperi</name>
    <dbReference type="NCBI Taxonomy" id="599730"/>
    <lineage>
        <taxon>Eukaryota</taxon>
        <taxon>Fungi</taxon>
        <taxon>Dikarya</taxon>
        <taxon>Ascomycota</taxon>
        <taxon>Saccharomycotina</taxon>
        <taxon>Saccharomycetes</taxon>
        <taxon>Phaffomycetales</taxon>
        <taxon>Wickerhamomycetaceae</taxon>
        <taxon>Wickerhamomyces</taxon>
    </lineage>
</organism>
<sequence>MNGGTPIEPQMNVAPMPDMFDDSFLTELSDFNGPLPNDNVNNLAMMDAQPMMMMENGAGHGFAQPGFHNSLNEIDFTNVDL</sequence>
<dbReference type="OrthoDB" id="4159781at2759"/>
<dbReference type="Proteomes" id="UP000774326">
    <property type="component" value="Unassembled WGS sequence"/>
</dbReference>
<reference evidence="1" key="2">
    <citation type="submission" date="2021-01" db="EMBL/GenBank/DDBJ databases">
        <authorList>
            <person name="Schikora-Tamarit M.A."/>
        </authorList>
    </citation>
    <scope>NUCLEOTIDE SEQUENCE</scope>
    <source>
        <strain evidence="1">CBS2887</strain>
    </source>
</reference>
<gene>
    <name evidence="1" type="ORF">WICPIJ_003708</name>
</gene>
<dbReference type="AlphaFoldDB" id="A0A9P8Q9G4"/>
<comment type="caution">
    <text evidence="1">The sequence shown here is derived from an EMBL/GenBank/DDBJ whole genome shotgun (WGS) entry which is preliminary data.</text>
</comment>